<keyword evidence="7" id="KW-1185">Reference proteome</keyword>
<comment type="caution">
    <text evidence="6">The sequence shown here is derived from an EMBL/GenBank/DDBJ whole genome shotgun (WGS) entry which is preliminary data.</text>
</comment>
<keyword evidence="2" id="KW-0539">Nucleus</keyword>
<dbReference type="GO" id="GO:0000122">
    <property type="term" value="P:negative regulation of transcription by RNA polymerase II"/>
    <property type="evidence" value="ECO:0007669"/>
    <property type="project" value="TreeGrafter"/>
</dbReference>
<dbReference type="PANTHER" id="PTHR11269">
    <property type="entry name" value="PERIOD CIRCADIAN PROTEIN"/>
    <property type="match status" value="1"/>
</dbReference>
<evidence type="ECO:0000256" key="1">
    <source>
        <dbReference type="ARBA" id="ARBA00004123"/>
    </source>
</evidence>
<proteinExistence type="predicted"/>
<feature type="domain" description="Period circadian protein homolog 1-3 PAS-A" evidence="4">
    <location>
        <begin position="221"/>
        <end position="290"/>
    </location>
</feature>
<dbReference type="GO" id="GO:0032922">
    <property type="term" value="P:circadian regulation of gene expression"/>
    <property type="evidence" value="ECO:0007669"/>
    <property type="project" value="TreeGrafter"/>
</dbReference>
<feature type="compositionally biased region" description="Basic and acidic residues" evidence="3">
    <location>
        <begin position="64"/>
        <end position="77"/>
    </location>
</feature>
<dbReference type="GO" id="GO:0005737">
    <property type="term" value="C:cytoplasm"/>
    <property type="evidence" value="ECO:0007669"/>
    <property type="project" value="TreeGrafter"/>
</dbReference>
<evidence type="ECO:0000259" key="5">
    <source>
        <dbReference type="Pfam" id="PF23170"/>
    </source>
</evidence>
<dbReference type="InterPro" id="IPR057310">
    <property type="entry name" value="PER1-3_bHLH"/>
</dbReference>
<comment type="subcellular location">
    <subcellularLocation>
        <location evidence="1">Nucleus</location>
    </subcellularLocation>
</comment>
<dbReference type="GO" id="GO:0000976">
    <property type="term" value="F:transcription cis-regulatory region binding"/>
    <property type="evidence" value="ECO:0007669"/>
    <property type="project" value="TreeGrafter"/>
</dbReference>
<evidence type="ECO:0008006" key="8">
    <source>
        <dbReference type="Google" id="ProtNLM"/>
    </source>
</evidence>
<evidence type="ECO:0000259" key="4">
    <source>
        <dbReference type="Pfam" id="PF21353"/>
    </source>
</evidence>
<accession>A0A8T2NF67</accession>
<dbReference type="Proteomes" id="UP000824540">
    <property type="component" value="Unassembled WGS sequence"/>
</dbReference>
<organism evidence="6 7">
    <name type="scientific">Albula glossodonta</name>
    <name type="common">roundjaw bonefish</name>
    <dbReference type="NCBI Taxonomy" id="121402"/>
    <lineage>
        <taxon>Eukaryota</taxon>
        <taxon>Metazoa</taxon>
        <taxon>Chordata</taxon>
        <taxon>Craniata</taxon>
        <taxon>Vertebrata</taxon>
        <taxon>Euteleostomi</taxon>
        <taxon>Actinopterygii</taxon>
        <taxon>Neopterygii</taxon>
        <taxon>Teleostei</taxon>
        <taxon>Albuliformes</taxon>
        <taxon>Albulidae</taxon>
        <taxon>Albula</taxon>
    </lineage>
</organism>
<name>A0A8T2NF67_9TELE</name>
<reference evidence="6" key="1">
    <citation type="thesis" date="2021" institute="BYU ScholarsArchive" country="Provo, UT, USA">
        <title>Applications of and Algorithms for Genome Assembly and Genomic Analyses with an Emphasis on Marine Teleosts.</title>
        <authorList>
            <person name="Pickett B.D."/>
        </authorList>
    </citation>
    <scope>NUCLEOTIDE SEQUENCE</scope>
    <source>
        <strain evidence="6">HI-2016</strain>
    </source>
</reference>
<dbReference type="InterPro" id="IPR048814">
    <property type="entry name" value="Per1-3_PAS-A"/>
</dbReference>
<dbReference type="Pfam" id="PF21353">
    <property type="entry name" value="Per3-like_PAS-A"/>
    <property type="match status" value="1"/>
</dbReference>
<evidence type="ECO:0000313" key="6">
    <source>
        <dbReference type="EMBL" id="KAG9337571.1"/>
    </source>
</evidence>
<dbReference type="Gene3D" id="3.30.450.20">
    <property type="entry name" value="PAS domain"/>
    <property type="match status" value="1"/>
</dbReference>
<gene>
    <name evidence="6" type="ORF">JZ751_028591</name>
</gene>
<evidence type="ECO:0000256" key="3">
    <source>
        <dbReference type="SAM" id="MobiDB-lite"/>
    </source>
</evidence>
<dbReference type="OrthoDB" id="7788983at2759"/>
<feature type="domain" description="Period circadian protein homolog PER 1-3 bHLH-like" evidence="5">
    <location>
        <begin position="134"/>
        <end position="193"/>
    </location>
</feature>
<evidence type="ECO:0000313" key="7">
    <source>
        <dbReference type="Proteomes" id="UP000824540"/>
    </source>
</evidence>
<dbReference type="GO" id="GO:0005634">
    <property type="term" value="C:nucleus"/>
    <property type="evidence" value="ECO:0007669"/>
    <property type="project" value="UniProtKB-SubCell"/>
</dbReference>
<protein>
    <recommendedName>
        <fullName evidence="8">Period</fullName>
    </recommendedName>
</protein>
<dbReference type="GO" id="GO:0043153">
    <property type="term" value="P:entrainment of circadian clock by photoperiod"/>
    <property type="evidence" value="ECO:0007669"/>
    <property type="project" value="TreeGrafter"/>
</dbReference>
<evidence type="ECO:0000256" key="2">
    <source>
        <dbReference type="ARBA" id="ARBA00023242"/>
    </source>
</evidence>
<dbReference type="PANTHER" id="PTHR11269:SF9">
    <property type="entry name" value="PERIOD CIRCADIAN PROTEIN HOMOLOG 2"/>
    <property type="match status" value="1"/>
</dbReference>
<feature type="compositionally biased region" description="Low complexity" evidence="3">
    <location>
        <begin position="99"/>
        <end position="132"/>
    </location>
</feature>
<dbReference type="EMBL" id="JAFBMS010000085">
    <property type="protein sequence ID" value="KAG9337571.1"/>
    <property type="molecule type" value="Genomic_DNA"/>
</dbReference>
<dbReference type="AlphaFoldDB" id="A0A8T2NF67"/>
<feature type="region of interest" description="Disordered" evidence="3">
    <location>
        <begin position="23"/>
        <end position="138"/>
    </location>
</feature>
<dbReference type="InterPro" id="IPR050760">
    <property type="entry name" value="Period_circadian_regulator"/>
</dbReference>
<dbReference type="Pfam" id="PF23170">
    <property type="entry name" value="bHLH_PER"/>
    <property type="match status" value="1"/>
</dbReference>
<dbReference type="GO" id="GO:0001222">
    <property type="term" value="F:transcription corepressor binding"/>
    <property type="evidence" value="ECO:0007669"/>
    <property type="project" value="TreeGrafter"/>
</dbReference>
<sequence>MSEDLESKRYLYSALEERDVFGEEGAAHSSMSQLHRMSRGRGGAELGLASDGSDSSQEPPASPHSDRKMAHSLHEDAEMNGSGSSGSGTESHGNESHGNDSNGNESLGSSNGNGKDSVLLESSGSNKSSEQSAKAKTQKELIKTLKELKLHLPSEKRNKGKSSTLNTLKYALRCVKQVKANEEYYQMLMINDSQPPELDVSSYTIREIDGITSEYTLKNTDIFAVAVSLITGKIVYISDQAASILNCKRDVFKNAKFVEFLSPQDVSVFYSFTTPYRLPSWSMCTGAGADNQSAPS</sequence>